<evidence type="ECO:0000256" key="1">
    <source>
        <dbReference type="ARBA" id="ARBA00004123"/>
    </source>
</evidence>
<evidence type="ECO:0000256" key="5">
    <source>
        <dbReference type="ARBA" id="ARBA00023242"/>
    </source>
</evidence>
<dbReference type="AlphaFoldDB" id="A0A9W4KHF4"/>
<keyword evidence="2" id="KW-0805">Transcription regulation</keyword>
<reference evidence="8" key="1">
    <citation type="submission" date="2021-07" db="EMBL/GenBank/DDBJ databases">
        <authorList>
            <person name="Branca A.L. A."/>
        </authorList>
    </citation>
    <scope>NUCLEOTIDE SEQUENCE</scope>
</reference>
<keyword evidence="4" id="KW-0804">Transcription</keyword>
<dbReference type="GO" id="GO:0000976">
    <property type="term" value="F:transcription cis-regulatory region binding"/>
    <property type="evidence" value="ECO:0007669"/>
    <property type="project" value="TreeGrafter"/>
</dbReference>
<dbReference type="PROSITE" id="PS00463">
    <property type="entry name" value="ZN2_CY6_FUNGAL_1"/>
    <property type="match status" value="1"/>
</dbReference>
<dbReference type="CDD" id="cd00067">
    <property type="entry name" value="GAL4"/>
    <property type="match status" value="1"/>
</dbReference>
<evidence type="ECO:0000256" key="4">
    <source>
        <dbReference type="ARBA" id="ARBA00023163"/>
    </source>
</evidence>
<accession>A0A9W4KHF4</accession>
<evidence type="ECO:0000313" key="9">
    <source>
        <dbReference type="Proteomes" id="UP001154252"/>
    </source>
</evidence>
<evidence type="ECO:0000256" key="6">
    <source>
        <dbReference type="SAM" id="MobiDB-lite"/>
    </source>
</evidence>
<dbReference type="Proteomes" id="UP001154252">
    <property type="component" value="Unassembled WGS sequence"/>
</dbReference>
<evidence type="ECO:0000256" key="2">
    <source>
        <dbReference type="ARBA" id="ARBA00023015"/>
    </source>
</evidence>
<gene>
    <name evidence="8" type="ORF">PEGY_LOCUS8270</name>
</gene>
<evidence type="ECO:0000256" key="3">
    <source>
        <dbReference type="ARBA" id="ARBA00023125"/>
    </source>
</evidence>
<comment type="subcellular location">
    <subcellularLocation>
        <location evidence="1">Nucleus</location>
    </subcellularLocation>
</comment>
<proteinExistence type="predicted"/>
<dbReference type="GO" id="GO:0008270">
    <property type="term" value="F:zinc ion binding"/>
    <property type="evidence" value="ECO:0007669"/>
    <property type="project" value="InterPro"/>
</dbReference>
<keyword evidence="3" id="KW-0238">DNA-binding</keyword>
<dbReference type="SUPFAM" id="SSF57701">
    <property type="entry name" value="Zn2/Cys6 DNA-binding domain"/>
    <property type="match status" value="1"/>
</dbReference>
<evidence type="ECO:0000259" key="7">
    <source>
        <dbReference type="PROSITE" id="PS00463"/>
    </source>
</evidence>
<dbReference type="SMART" id="SM00066">
    <property type="entry name" value="GAL4"/>
    <property type="match status" value="1"/>
</dbReference>
<dbReference type="Gene3D" id="4.10.240.10">
    <property type="entry name" value="Zn(2)-C6 fungal-type DNA-binding domain"/>
    <property type="match status" value="1"/>
</dbReference>
<dbReference type="InterPro" id="IPR036864">
    <property type="entry name" value="Zn2-C6_fun-type_DNA-bd_sf"/>
</dbReference>
<dbReference type="CDD" id="cd12148">
    <property type="entry name" value="fungal_TF_MHR"/>
    <property type="match status" value="1"/>
</dbReference>
<dbReference type="PANTHER" id="PTHR31845:SF10">
    <property type="entry name" value="ZN(II)2CYS6 TRANSCRIPTION FACTOR (EUROFUNG)"/>
    <property type="match status" value="1"/>
</dbReference>
<evidence type="ECO:0000313" key="8">
    <source>
        <dbReference type="EMBL" id="CAG8905802.1"/>
    </source>
</evidence>
<name>A0A9W4KHF4_9EURO</name>
<sequence length="604" mass="68919">MEDGAASRHPKACITCAKAKVRCFPETDGPCRRCRRLEKECGNQVPGAHRREKKSVASSSGVAALEAKLDRMVAMLAASERNARERVESGPATRSSSTVEGNPAAPDEAEGQLLMEVFFKRMSPLFPFLMIPPHITAEQLRREKPFLYLNISMVACQNAPRQRELVDAVKGYVAEHIVIREEHSLDLLQGLLINVAWFISVSRFPRPRAHLPDVLKVEEEPHHVVRSTAHLDTFVHLLVAQSFSLGLNQVNYQKNFNYTLTYLKEAMNEDPHNPVRTLEERRTYLGCYYLTTILSTCVKDLGPIIRFTKYTDECCNVLEQLAEYPTDASLVQLVRVMNMADKIHYSLYNTDVNISSVSSVPPPLGLSIRWLEAELKQLKARLPSESPHSRELCFRSCAQLNNDLTTTAILQLHYNTLEIHLYRIALNNEPSKSNYGDHPLMQLDLLFRCLEATNSFFQNIFSLPSALFPFFPFTIMCQFGKAVVTLSQLSLYDHPGWDRAYVESILDFDQTIDRMVSKLEEELPFFEQPLGQDSTTPTELPEMFGRMRNRAKMIKKMHRRRKDALERNSLPTTGASMDYDFMMDCPLDMMFPFGEIPPIYGEYT</sequence>
<feature type="region of interest" description="Disordered" evidence="6">
    <location>
        <begin position="80"/>
        <end position="106"/>
    </location>
</feature>
<protein>
    <recommendedName>
        <fullName evidence="7">Zn(2)-C6 fungal-type domain-containing protein</fullName>
    </recommendedName>
</protein>
<dbReference type="InterPro" id="IPR001138">
    <property type="entry name" value="Zn2Cys6_DnaBD"/>
</dbReference>
<dbReference type="OrthoDB" id="5226580at2759"/>
<comment type="caution">
    <text evidence="8">The sequence shown here is derived from an EMBL/GenBank/DDBJ whole genome shotgun (WGS) entry which is preliminary data.</text>
</comment>
<keyword evidence="5" id="KW-0539">Nucleus</keyword>
<dbReference type="PANTHER" id="PTHR31845">
    <property type="entry name" value="FINGER DOMAIN PROTEIN, PUTATIVE-RELATED"/>
    <property type="match status" value="1"/>
</dbReference>
<dbReference type="InterPro" id="IPR051089">
    <property type="entry name" value="prtT"/>
</dbReference>
<organism evidence="8 9">
    <name type="scientific">Penicillium egyptiacum</name>
    <dbReference type="NCBI Taxonomy" id="1303716"/>
    <lineage>
        <taxon>Eukaryota</taxon>
        <taxon>Fungi</taxon>
        <taxon>Dikarya</taxon>
        <taxon>Ascomycota</taxon>
        <taxon>Pezizomycotina</taxon>
        <taxon>Eurotiomycetes</taxon>
        <taxon>Eurotiomycetidae</taxon>
        <taxon>Eurotiales</taxon>
        <taxon>Aspergillaceae</taxon>
        <taxon>Penicillium</taxon>
    </lineage>
</organism>
<dbReference type="GO" id="GO:0005634">
    <property type="term" value="C:nucleus"/>
    <property type="evidence" value="ECO:0007669"/>
    <property type="project" value="UniProtKB-SubCell"/>
</dbReference>
<keyword evidence="9" id="KW-1185">Reference proteome</keyword>
<feature type="domain" description="Zn(2)-C6 fungal-type" evidence="7">
    <location>
        <begin position="12"/>
        <end position="41"/>
    </location>
</feature>
<dbReference type="GO" id="GO:0000981">
    <property type="term" value="F:DNA-binding transcription factor activity, RNA polymerase II-specific"/>
    <property type="evidence" value="ECO:0007669"/>
    <property type="project" value="InterPro"/>
</dbReference>
<dbReference type="EMBL" id="CAJVRC010000888">
    <property type="protein sequence ID" value="CAG8905802.1"/>
    <property type="molecule type" value="Genomic_DNA"/>
</dbReference>